<dbReference type="AlphaFoldDB" id="M5FPA5"/>
<dbReference type="Proteomes" id="UP000030653">
    <property type="component" value="Unassembled WGS sequence"/>
</dbReference>
<dbReference type="OrthoDB" id="2748701at2759"/>
<dbReference type="HOGENOM" id="CLU_041942_1_0_1"/>
<reference evidence="2 3" key="1">
    <citation type="journal article" date="2012" name="Science">
        <title>The Paleozoic origin of enzymatic lignin decomposition reconstructed from 31 fungal genomes.</title>
        <authorList>
            <person name="Floudas D."/>
            <person name="Binder M."/>
            <person name="Riley R."/>
            <person name="Barry K."/>
            <person name="Blanchette R.A."/>
            <person name="Henrissat B."/>
            <person name="Martinez A.T."/>
            <person name="Otillar R."/>
            <person name="Spatafora J.W."/>
            <person name="Yadav J.S."/>
            <person name="Aerts A."/>
            <person name="Benoit I."/>
            <person name="Boyd A."/>
            <person name="Carlson A."/>
            <person name="Copeland A."/>
            <person name="Coutinho P.M."/>
            <person name="de Vries R.P."/>
            <person name="Ferreira P."/>
            <person name="Findley K."/>
            <person name="Foster B."/>
            <person name="Gaskell J."/>
            <person name="Glotzer D."/>
            <person name="Gorecki P."/>
            <person name="Heitman J."/>
            <person name="Hesse C."/>
            <person name="Hori C."/>
            <person name="Igarashi K."/>
            <person name="Jurgens J.A."/>
            <person name="Kallen N."/>
            <person name="Kersten P."/>
            <person name="Kohler A."/>
            <person name="Kuees U."/>
            <person name="Kumar T.K.A."/>
            <person name="Kuo A."/>
            <person name="LaButti K."/>
            <person name="Larrondo L.F."/>
            <person name="Lindquist E."/>
            <person name="Ling A."/>
            <person name="Lombard V."/>
            <person name="Lucas S."/>
            <person name="Lundell T."/>
            <person name="Martin R."/>
            <person name="McLaughlin D.J."/>
            <person name="Morgenstern I."/>
            <person name="Morin E."/>
            <person name="Murat C."/>
            <person name="Nagy L.G."/>
            <person name="Nolan M."/>
            <person name="Ohm R.A."/>
            <person name="Patyshakuliyeva A."/>
            <person name="Rokas A."/>
            <person name="Ruiz-Duenas F.J."/>
            <person name="Sabat G."/>
            <person name="Salamov A."/>
            <person name="Samejima M."/>
            <person name="Schmutz J."/>
            <person name="Slot J.C."/>
            <person name="St John F."/>
            <person name="Stenlid J."/>
            <person name="Sun H."/>
            <person name="Sun S."/>
            <person name="Syed K."/>
            <person name="Tsang A."/>
            <person name="Wiebenga A."/>
            <person name="Young D."/>
            <person name="Pisabarro A."/>
            <person name="Eastwood D.C."/>
            <person name="Martin F."/>
            <person name="Cullen D."/>
            <person name="Grigoriev I.V."/>
            <person name="Hibbett D.S."/>
        </authorList>
    </citation>
    <scope>NUCLEOTIDE SEQUENCE [LARGE SCALE GENOMIC DNA]</scope>
    <source>
        <strain evidence="2 3">DJM-731 SS1</strain>
    </source>
</reference>
<feature type="compositionally biased region" description="Polar residues" evidence="1">
    <location>
        <begin position="209"/>
        <end position="225"/>
    </location>
</feature>
<organism evidence="2 3">
    <name type="scientific">Dacryopinax primogenitus (strain DJM 731)</name>
    <name type="common">Brown rot fungus</name>
    <dbReference type="NCBI Taxonomy" id="1858805"/>
    <lineage>
        <taxon>Eukaryota</taxon>
        <taxon>Fungi</taxon>
        <taxon>Dikarya</taxon>
        <taxon>Basidiomycota</taxon>
        <taxon>Agaricomycotina</taxon>
        <taxon>Dacrymycetes</taxon>
        <taxon>Dacrymycetales</taxon>
        <taxon>Dacrymycetaceae</taxon>
        <taxon>Dacryopinax</taxon>
    </lineage>
</organism>
<sequence length="358" mass="40477">MVPQLPVELHRRIYAMACTDDGTTACALSLVSHAVREVVEEFRWFSLAVAGERQVQTLLETLQDVPKDRLKVAHLFVSDLRRPLSYRRREKRMLSLLEREELSEEDETFLRTTMGSLDFSIGSKIVIHLGSIECIEPPSRTASQYIMWLLRLLAPDLITLSLVVFSDQDDAFESTPLRINPSRLTSFPPLVFCALTPAPSSGRRMSHFRSGTASSSKPSRTHPSPNFKTIKRLLVAMGLRPPTSMEEEAIRNNEMDLFPHGVERFCLVEPGPTNFTSRRNKGSSRGRVRSPGFVPRSYLNMVMELEDVADELPNFALLPKHSGHNKQIEAEKSRQQWMERIEGGQGCWVTPAEFIAGL</sequence>
<keyword evidence="3" id="KW-1185">Reference proteome</keyword>
<evidence type="ECO:0000313" key="2">
    <source>
        <dbReference type="EMBL" id="EJT96928.1"/>
    </source>
</evidence>
<evidence type="ECO:0000256" key="1">
    <source>
        <dbReference type="SAM" id="MobiDB-lite"/>
    </source>
</evidence>
<dbReference type="RefSeq" id="XP_040623826.1">
    <property type="nucleotide sequence ID" value="XM_040767651.1"/>
</dbReference>
<name>M5FPA5_DACPD</name>
<feature type="region of interest" description="Disordered" evidence="1">
    <location>
        <begin position="200"/>
        <end position="225"/>
    </location>
</feature>
<gene>
    <name evidence="2" type="ORF">DACRYDRAFT_102647</name>
</gene>
<proteinExistence type="predicted"/>
<dbReference type="STRING" id="1858805.M5FPA5"/>
<protein>
    <submittedName>
        <fullName evidence="2">Uncharacterized protein</fullName>
    </submittedName>
</protein>
<dbReference type="EMBL" id="JH795879">
    <property type="protein sequence ID" value="EJT96928.1"/>
    <property type="molecule type" value="Genomic_DNA"/>
</dbReference>
<dbReference type="GeneID" id="63682713"/>
<evidence type="ECO:0000313" key="3">
    <source>
        <dbReference type="Proteomes" id="UP000030653"/>
    </source>
</evidence>
<accession>M5FPA5</accession>